<feature type="compositionally biased region" description="Basic and acidic residues" evidence="5">
    <location>
        <begin position="57"/>
        <end position="75"/>
    </location>
</feature>
<evidence type="ECO:0000313" key="7">
    <source>
        <dbReference type="EMBL" id="RRJ34042.1"/>
    </source>
</evidence>
<feature type="region of interest" description="Disordered" evidence="5">
    <location>
        <begin position="35"/>
        <end position="82"/>
    </location>
</feature>
<comment type="caution">
    <text evidence="7">The sequence shown here is derived from an EMBL/GenBank/DDBJ whole genome shotgun (WGS) entry which is preliminary data.</text>
</comment>
<evidence type="ECO:0000256" key="5">
    <source>
        <dbReference type="SAM" id="MobiDB-lite"/>
    </source>
</evidence>
<dbReference type="InterPro" id="IPR028871">
    <property type="entry name" value="BlueCu_1_BS"/>
</dbReference>
<feature type="domain" description="Blue (type 1) copper" evidence="6">
    <location>
        <begin position="115"/>
        <end position="201"/>
    </location>
</feature>
<proteinExistence type="predicted"/>
<dbReference type="AlphaFoldDB" id="A0A3P3RKT8"/>
<evidence type="ECO:0000256" key="2">
    <source>
        <dbReference type="ARBA" id="ARBA00022723"/>
    </source>
</evidence>
<evidence type="ECO:0000259" key="6">
    <source>
        <dbReference type="Pfam" id="PF00127"/>
    </source>
</evidence>
<dbReference type="Proteomes" id="UP000282322">
    <property type="component" value="Unassembled WGS sequence"/>
</dbReference>
<evidence type="ECO:0000256" key="3">
    <source>
        <dbReference type="ARBA" id="ARBA00022982"/>
    </source>
</evidence>
<feature type="compositionally biased region" description="Basic and acidic residues" evidence="5">
    <location>
        <begin position="291"/>
        <end position="303"/>
    </location>
</feature>
<dbReference type="InterPro" id="IPR008972">
    <property type="entry name" value="Cupredoxin"/>
</dbReference>
<gene>
    <name evidence="7" type="ORF">EIK79_00595</name>
</gene>
<evidence type="ECO:0000256" key="1">
    <source>
        <dbReference type="ARBA" id="ARBA00022448"/>
    </source>
</evidence>
<keyword evidence="1" id="KW-0813">Transport</keyword>
<sequence length="303" mass="31864">MNESRRFTRRQVISLATSGTTVAMAGCLSSLDTGSNTHNSGDSHHESASSGGNISSNDHDTTGAQHSEKNGDGHGHGGGISRATKNATVQMLTTGGITEAFTGQADPVSFVMENRNHFEPHIVHIAVGGTVTWVNKSGRHGVAAYHPRNDRQRRIPNEASSWSSGPLTGDESFSHTFDIEGVYDYYCPPHEGLGMIGSIVVGNPSIRDQPGLTPPVNLPTSKASAKLEELNKRTRTALTSGTDGNDDEHGHGSGTDGGAEHGNRTETDTSSNHGHETKTTTKTENSSEQGHGTEEGGHGHGGE</sequence>
<evidence type="ECO:0000313" key="8">
    <source>
        <dbReference type="Proteomes" id="UP000282322"/>
    </source>
</evidence>
<keyword evidence="3" id="KW-0249">Electron transport</keyword>
<dbReference type="PANTHER" id="PTHR36507">
    <property type="entry name" value="BLL1555 PROTEIN"/>
    <property type="match status" value="1"/>
</dbReference>
<protein>
    <recommendedName>
        <fullName evidence="6">Blue (type 1) copper domain-containing protein</fullName>
    </recommendedName>
</protein>
<name>A0A3P3RKT8_9EURY</name>
<dbReference type="PROSITE" id="PS51257">
    <property type="entry name" value="PROKAR_LIPOPROTEIN"/>
    <property type="match status" value="1"/>
</dbReference>
<keyword evidence="8" id="KW-1185">Reference proteome</keyword>
<keyword evidence="2" id="KW-0479">Metal-binding</keyword>
<dbReference type="OrthoDB" id="4392at2157"/>
<dbReference type="Gene3D" id="2.60.40.420">
    <property type="entry name" value="Cupredoxins - blue copper proteins"/>
    <property type="match status" value="1"/>
</dbReference>
<dbReference type="SUPFAM" id="SSF49503">
    <property type="entry name" value="Cupredoxins"/>
    <property type="match status" value="1"/>
</dbReference>
<dbReference type="GO" id="GO:0009055">
    <property type="term" value="F:electron transfer activity"/>
    <property type="evidence" value="ECO:0007669"/>
    <property type="project" value="InterPro"/>
</dbReference>
<dbReference type="InterPro" id="IPR052721">
    <property type="entry name" value="ET_Amicyanin"/>
</dbReference>
<dbReference type="RefSeq" id="WP_124953212.1">
    <property type="nucleotide sequence ID" value="NZ_RRCH01000002.1"/>
</dbReference>
<dbReference type="PANTHER" id="PTHR36507:SF1">
    <property type="entry name" value="BLL1555 PROTEIN"/>
    <property type="match status" value="1"/>
</dbReference>
<keyword evidence="4" id="KW-0186">Copper</keyword>
<feature type="compositionally biased region" description="Basic and acidic residues" evidence="5">
    <location>
        <begin position="258"/>
        <end position="281"/>
    </location>
</feature>
<organism evidence="7 8">
    <name type="scientific">Halocatena pleomorpha</name>
    <dbReference type="NCBI Taxonomy" id="1785090"/>
    <lineage>
        <taxon>Archaea</taxon>
        <taxon>Methanobacteriati</taxon>
        <taxon>Methanobacteriota</taxon>
        <taxon>Stenosarchaea group</taxon>
        <taxon>Halobacteria</taxon>
        <taxon>Halobacteriales</taxon>
        <taxon>Natronomonadaceae</taxon>
        <taxon>Halocatena</taxon>
    </lineage>
</organism>
<dbReference type="InterPro" id="IPR000923">
    <property type="entry name" value="BlueCu_1"/>
</dbReference>
<dbReference type="GO" id="GO:0005507">
    <property type="term" value="F:copper ion binding"/>
    <property type="evidence" value="ECO:0007669"/>
    <property type="project" value="InterPro"/>
</dbReference>
<accession>A0A3P3RKT8</accession>
<reference evidence="7 8" key="1">
    <citation type="submission" date="2018-11" db="EMBL/GenBank/DDBJ databases">
        <title>Taxonoimc description of Halomarina strain SPP-AMP-1.</title>
        <authorList>
            <person name="Pal Y."/>
            <person name="Srinivasana K."/>
            <person name="Verma A."/>
            <person name="Kumar P."/>
        </authorList>
    </citation>
    <scope>NUCLEOTIDE SEQUENCE [LARGE SCALE GENOMIC DNA]</scope>
    <source>
        <strain evidence="7 8">SPP-AMP-1</strain>
    </source>
</reference>
<dbReference type="PROSITE" id="PS00196">
    <property type="entry name" value="COPPER_BLUE"/>
    <property type="match status" value="1"/>
</dbReference>
<feature type="region of interest" description="Disordered" evidence="5">
    <location>
        <begin position="236"/>
        <end position="303"/>
    </location>
</feature>
<dbReference type="Pfam" id="PF00127">
    <property type="entry name" value="Copper-bind"/>
    <property type="match status" value="1"/>
</dbReference>
<dbReference type="EMBL" id="RRCH01000002">
    <property type="protein sequence ID" value="RRJ34042.1"/>
    <property type="molecule type" value="Genomic_DNA"/>
</dbReference>
<evidence type="ECO:0000256" key="4">
    <source>
        <dbReference type="ARBA" id="ARBA00023008"/>
    </source>
</evidence>